<name>A0A939IUW0_9CORY</name>
<dbReference type="EMBL" id="JAFLEQ010000005">
    <property type="protein sequence ID" value="MBN9643611.1"/>
    <property type="molecule type" value="Genomic_DNA"/>
</dbReference>
<feature type="transmembrane region" description="Helical" evidence="6">
    <location>
        <begin position="159"/>
        <end position="180"/>
    </location>
</feature>
<feature type="transmembrane region" description="Helical" evidence="6">
    <location>
        <begin position="201"/>
        <end position="221"/>
    </location>
</feature>
<dbReference type="InterPro" id="IPR052714">
    <property type="entry name" value="MFS_Exporter"/>
</dbReference>
<comment type="caution">
    <text evidence="8">The sequence shown here is derived from an EMBL/GenBank/DDBJ whole genome shotgun (WGS) entry which is preliminary data.</text>
</comment>
<feature type="transmembrane region" description="Helical" evidence="6">
    <location>
        <begin position="41"/>
        <end position="60"/>
    </location>
</feature>
<feature type="transmembrane region" description="Helical" evidence="6">
    <location>
        <begin position="301"/>
        <end position="327"/>
    </location>
</feature>
<sequence length="542" mass="56036">MWATPGLVKTLFAVASAFGSWSLLLPVVPLAVITAGGSDTLAGGTTAAFMAATVITQWFTPGLVRRFGYINVMMASAFVLGFPSFLYAVSVATVPVLVISAVRGIGFGAICVAQAALIAELVEPKFLGKASGMLGFTIGLVQMIVLPIGLYLAENVSFTVTYILATVIAVAATGVCWSLPKVSPAPKADPSAAGAGGLPPVATWKLITVPAITVGTFAMGYGAVSSFLPAAIKDISPADGAVISGLVLGVAAGSQMICRYAAGLVADRAGEAGKTTLPAMACGVAALAWTTLVLFAGWSPWLLLVAAVLFGAGFGAAQNEALLMMFARLPRSRVTDASALWNMAYDGGTGVGAVLLGVVAGAAAYSGAFGTAAGIIAFGLLVVWADKAIGRHRIAERNNTRATLRRIPVARKTYHGAKAAARVSMKPVHAAENLAKKAPRPHLPVGRAKLTTLDVSGGQDSAGPQQMSAEERRAQKARSKQAALERKRAKKQEKRQRKNTQKSGSGLLRPQRDAARRAAGRSGRVEKKFARQQLADDDAAAN</sequence>
<organism evidence="8 9">
    <name type="scientific">Corynebacterium mendelii</name>
    <dbReference type="NCBI Taxonomy" id="2765362"/>
    <lineage>
        <taxon>Bacteria</taxon>
        <taxon>Bacillati</taxon>
        <taxon>Actinomycetota</taxon>
        <taxon>Actinomycetes</taxon>
        <taxon>Mycobacteriales</taxon>
        <taxon>Corynebacteriaceae</taxon>
        <taxon>Corynebacterium</taxon>
    </lineage>
</organism>
<protein>
    <submittedName>
        <fullName evidence="8">MFS transporter</fullName>
    </submittedName>
</protein>
<dbReference type="InterPro" id="IPR011701">
    <property type="entry name" value="MFS"/>
</dbReference>
<feature type="compositionally biased region" description="Polar residues" evidence="5">
    <location>
        <begin position="458"/>
        <end position="468"/>
    </location>
</feature>
<evidence type="ECO:0000256" key="6">
    <source>
        <dbReference type="SAM" id="Phobius"/>
    </source>
</evidence>
<feature type="transmembrane region" description="Helical" evidence="6">
    <location>
        <begin position="241"/>
        <end position="265"/>
    </location>
</feature>
<dbReference type="PANTHER" id="PTHR23531:SF1">
    <property type="entry name" value="QUINOLENE RESISTANCE PROTEIN NORA"/>
    <property type="match status" value="1"/>
</dbReference>
<evidence type="ECO:0000256" key="5">
    <source>
        <dbReference type="SAM" id="MobiDB-lite"/>
    </source>
</evidence>
<dbReference type="GO" id="GO:0005886">
    <property type="term" value="C:plasma membrane"/>
    <property type="evidence" value="ECO:0007669"/>
    <property type="project" value="UniProtKB-SubCell"/>
</dbReference>
<dbReference type="AlphaFoldDB" id="A0A939IUW0"/>
<evidence type="ECO:0000256" key="2">
    <source>
        <dbReference type="ARBA" id="ARBA00022692"/>
    </source>
</evidence>
<dbReference type="Proteomes" id="UP000664332">
    <property type="component" value="Unassembled WGS sequence"/>
</dbReference>
<accession>A0A939IUW0</accession>
<reference evidence="8" key="1">
    <citation type="submission" date="2021-03" db="EMBL/GenBank/DDBJ databases">
        <authorList>
            <person name="Sun Q."/>
        </authorList>
    </citation>
    <scope>NUCLEOTIDE SEQUENCE</scope>
    <source>
        <strain evidence="8">CCM 8862</strain>
    </source>
</reference>
<feature type="domain" description="Major facilitator superfamily (MFS) profile" evidence="7">
    <location>
        <begin position="1"/>
        <end position="391"/>
    </location>
</feature>
<gene>
    <name evidence="8" type="ORF">JZY06_03060</name>
</gene>
<evidence type="ECO:0000259" key="7">
    <source>
        <dbReference type="PROSITE" id="PS50850"/>
    </source>
</evidence>
<proteinExistence type="predicted"/>
<feature type="transmembrane region" description="Helical" evidence="6">
    <location>
        <begin position="12"/>
        <end position="35"/>
    </location>
</feature>
<keyword evidence="3 6" id="KW-1133">Transmembrane helix</keyword>
<dbReference type="SUPFAM" id="SSF103473">
    <property type="entry name" value="MFS general substrate transporter"/>
    <property type="match status" value="1"/>
</dbReference>
<feature type="transmembrane region" description="Helical" evidence="6">
    <location>
        <begin position="67"/>
        <end position="89"/>
    </location>
</feature>
<keyword evidence="2 6" id="KW-0812">Transmembrane</keyword>
<dbReference type="CDD" id="cd17489">
    <property type="entry name" value="MFS_YfcJ_like"/>
    <property type="match status" value="1"/>
</dbReference>
<keyword evidence="4 6" id="KW-0472">Membrane</keyword>
<feature type="transmembrane region" description="Helical" evidence="6">
    <location>
        <begin position="365"/>
        <end position="385"/>
    </location>
</feature>
<feature type="compositionally biased region" description="Basic residues" evidence="5">
    <location>
        <begin position="487"/>
        <end position="500"/>
    </location>
</feature>
<dbReference type="PANTHER" id="PTHR23531">
    <property type="entry name" value="QUINOLENE RESISTANCE PROTEIN NORA"/>
    <property type="match status" value="1"/>
</dbReference>
<evidence type="ECO:0000313" key="8">
    <source>
        <dbReference type="EMBL" id="MBN9643611.1"/>
    </source>
</evidence>
<feature type="transmembrane region" description="Helical" evidence="6">
    <location>
        <begin position="339"/>
        <end position="359"/>
    </location>
</feature>
<evidence type="ECO:0000256" key="4">
    <source>
        <dbReference type="ARBA" id="ARBA00023136"/>
    </source>
</evidence>
<dbReference type="Gene3D" id="1.20.1250.20">
    <property type="entry name" value="MFS general substrate transporter like domains"/>
    <property type="match status" value="2"/>
</dbReference>
<dbReference type="InterPro" id="IPR036259">
    <property type="entry name" value="MFS_trans_sf"/>
</dbReference>
<dbReference type="GO" id="GO:0022857">
    <property type="term" value="F:transmembrane transporter activity"/>
    <property type="evidence" value="ECO:0007669"/>
    <property type="project" value="InterPro"/>
</dbReference>
<feature type="transmembrane region" description="Helical" evidence="6">
    <location>
        <begin position="101"/>
        <end position="122"/>
    </location>
</feature>
<feature type="transmembrane region" description="Helical" evidence="6">
    <location>
        <begin position="134"/>
        <end position="153"/>
    </location>
</feature>
<feature type="region of interest" description="Disordered" evidence="5">
    <location>
        <begin position="453"/>
        <end position="542"/>
    </location>
</feature>
<dbReference type="InterPro" id="IPR020846">
    <property type="entry name" value="MFS_dom"/>
</dbReference>
<dbReference type="PROSITE" id="PS50850">
    <property type="entry name" value="MFS"/>
    <property type="match status" value="1"/>
</dbReference>
<keyword evidence="9" id="KW-1185">Reference proteome</keyword>
<evidence type="ECO:0000256" key="1">
    <source>
        <dbReference type="ARBA" id="ARBA00004651"/>
    </source>
</evidence>
<evidence type="ECO:0000313" key="9">
    <source>
        <dbReference type="Proteomes" id="UP000664332"/>
    </source>
</evidence>
<comment type="subcellular location">
    <subcellularLocation>
        <location evidence="1">Cell membrane</location>
        <topology evidence="1">Multi-pass membrane protein</topology>
    </subcellularLocation>
</comment>
<dbReference type="Pfam" id="PF07690">
    <property type="entry name" value="MFS_1"/>
    <property type="match status" value="1"/>
</dbReference>
<evidence type="ECO:0000256" key="3">
    <source>
        <dbReference type="ARBA" id="ARBA00022989"/>
    </source>
</evidence>